<evidence type="ECO:0000313" key="3">
    <source>
        <dbReference type="Proteomes" id="UP000215452"/>
    </source>
</evidence>
<dbReference type="EMBL" id="CP022714">
    <property type="protein sequence ID" value="ASU14567.1"/>
    <property type="molecule type" value="Genomic_DNA"/>
</dbReference>
<accession>A0A223MAW9</accession>
<evidence type="ECO:0000256" key="1">
    <source>
        <dbReference type="SAM" id="MobiDB-lite"/>
    </source>
</evidence>
<feature type="compositionally biased region" description="Basic and acidic residues" evidence="1">
    <location>
        <begin position="39"/>
        <end position="62"/>
    </location>
</feature>
<feature type="region of interest" description="Disordered" evidence="1">
    <location>
        <begin position="15"/>
        <end position="78"/>
    </location>
</feature>
<sequence length="95" mass="10784">MSPLFDFLNFSTSKNEKLETKMAPPNGKMQKVGAVLFNEEVKQQESQEKGQAKEEKSSKDSQSEQTDQSEQVPKVETKTIQAENGELIYLNFLKI</sequence>
<gene>
    <name evidence="2" type="ORF">CIB43_00679</name>
</gene>
<reference evidence="2 3" key="1">
    <citation type="submission" date="2017-08" db="EMBL/GenBank/DDBJ databases">
        <title>The complete genome sequence of a Mycoplasma hyopneumoniae isolate in Korea.</title>
        <authorList>
            <person name="Han J."/>
            <person name="Lee N."/>
        </authorList>
    </citation>
    <scope>NUCLEOTIDE SEQUENCE [LARGE SCALE GENOMIC DNA]</scope>
    <source>
        <strain evidence="2 3">KM014</strain>
    </source>
</reference>
<proteinExistence type="predicted"/>
<evidence type="ECO:0000313" key="2">
    <source>
        <dbReference type="EMBL" id="ASU14567.1"/>
    </source>
</evidence>
<name>A0A223MAW9_MESHO</name>
<dbReference type="AlphaFoldDB" id="A0A223MAW9"/>
<dbReference type="Proteomes" id="UP000215452">
    <property type="component" value="Chromosome"/>
</dbReference>
<organism evidence="2 3">
    <name type="scientific">Mesomycoplasma hyopneumoniae</name>
    <name type="common">Mycoplasma hyopneumoniae</name>
    <dbReference type="NCBI Taxonomy" id="2099"/>
    <lineage>
        <taxon>Bacteria</taxon>
        <taxon>Bacillati</taxon>
        <taxon>Mycoplasmatota</taxon>
        <taxon>Mycoplasmoidales</taxon>
        <taxon>Metamycoplasmataceae</taxon>
        <taxon>Mesomycoplasma</taxon>
    </lineage>
</organism>
<protein>
    <submittedName>
        <fullName evidence="2">Uncharacterized protein</fullName>
    </submittedName>
</protein>